<dbReference type="PANTHER" id="PTHR47331">
    <property type="entry name" value="PHD-TYPE DOMAIN-CONTAINING PROTEIN"/>
    <property type="match status" value="1"/>
</dbReference>
<sequence>IMEAMIFGAACSPSSALYVKDVNAAQYESEFPAIVEAIKSCMYMDDLLNGDDDAVKATQKIKDFVEVFRRGGMEICNWASSSKEVVKNIPPELRAKGLKNFDTNSELAVERALG</sequence>
<feature type="non-terminal residue" evidence="1">
    <location>
        <position position="114"/>
    </location>
</feature>
<reference evidence="1" key="1">
    <citation type="submission" date="2021-06" db="EMBL/GenBank/DDBJ databases">
        <authorList>
            <person name="Hodson N. C."/>
            <person name="Mongue J. A."/>
            <person name="Jaron S. K."/>
        </authorList>
    </citation>
    <scope>NUCLEOTIDE SEQUENCE</scope>
</reference>
<keyword evidence="2" id="KW-1185">Reference proteome</keyword>
<protein>
    <submittedName>
        <fullName evidence="1">Uncharacterized protein</fullName>
    </submittedName>
</protein>
<dbReference type="AlphaFoldDB" id="A0A8J2NQY3"/>
<comment type="caution">
    <text evidence="1">The sequence shown here is derived from an EMBL/GenBank/DDBJ whole genome shotgun (WGS) entry which is preliminary data.</text>
</comment>
<evidence type="ECO:0000313" key="2">
    <source>
        <dbReference type="Proteomes" id="UP000708208"/>
    </source>
</evidence>
<evidence type="ECO:0000313" key="1">
    <source>
        <dbReference type="EMBL" id="CAG7646871.1"/>
    </source>
</evidence>
<proteinExistence type="predicted"/>
<dbReference type="OrthoDB" id="5987792at2759"/>
<dbReference type="Proteomes" id="UP000708208">
    <property type="component" value="Unassembled WGS sequence"/>
</dbReference>
<accession>A0A8J2NQY3</accession>
<gene>
    <name evidence="1" type="ORF">AFUS01_LOCUS602</name>
</gene>
<dbReference type="EMBL" id="CAJVCH010003013">
    <property type="protein sequence ID" value="CAG7646871.1"/>
    <property type="molecule type" value="Genomic_DNA"/>
</dbReference>
<name>A0A8J2NQY3_9HEXA</name>
<feature type="non-terminal residue" evidence="1">
    <location>
        <position position="1"/>
    </location>
</feature>
<organism evidence="1 2">
    <name type="scientific">Allacma fusca</name>
    <dbReference type="NCBI Taxonomy" id="39272"/>
    <lineage>
        <taxon>Eukaryota</taxon>
        <taxon>Metazoa</taxon>
        <taxon>Ecdysozoa</taxon>
        <taxon>Arthropoda</taxon>
        <taxon>Hexapoda</taxon>
        <taxon>Collembola</taxon>
        <taxon>Symphypleona</taxon>
        <taxon>Sminthuridae</taxon>
        <taxon>Allacma</taxon>
    </lineage>
</organism>